<dbReference type="Proteomes" id="UP000230842">
    <property type="component" value="Unassembled WGS sequence"/>
</dbReference>
<name>A0A0B2BBI4_9ACTN</name>
<dbReference type="RefSeq" id="WP_039359220.1">
    <property type="nucleotide sequence ID" value="NZ_PGEZ01000001.1"/>
</dbReference>
<evidence type="ECO:0000313" key="1">
    <source>
        <dbReference type="EMBL" id="PJJ57520.1"/>
    </source>
</evidence>
<gene>
    <name evidence="1" type="ORF">CLV56_1755</name>
</gene>
<organism evidence="1 2">
    <name type="scientific">Mumia flava</name>
    <dbReference type="NCBI Taxonomy" id="1348852"/>
    <lineage>
        <taxon>Bacteria</taxon>
        <taxon>Bacillati</taxon>
        <taxon>Actinomycetota</taxon>
        <taxon>Actinomycetes</taxon>
        <taxon>Propionibacteriales</taxon>
        <taxon>Nocardioidaceae</taxon>
        <taxon>Mumia</taxon>
    </lineage>
</organism>
<dbReference type="OrthoDB" id="3761723at2"/>
<evidence type="ECO:0000313" key="2">
    <source>
        <dbReference type="Proteomes" id="UP000230842"/>
    </source>
</evidence>
<protein>
    <submittedName>
        <fullName evidence="1">Uncharacterized protein</fullName>
    </submittedName>
</protein>
<keyword evidence="2" id="KW-1185">Reference proteome</keyword>
<dbReference type="AlphaFoldDB" id="A0A0B2BBI4"/>
<reference evidence="1 2" key="1">
    <citation type="submission" date="2017-11" db="EMBL/GenBank/DDBJ databases">
        <title>Genomic Encyclopedia of Archaeal and Bacterial Type Strains, Phase II (KMG-II): From Individual Species to Whole Genera.</title>
        <authorList>
            <person name="Goeker M."/>
        </authorList>
    </citation>
    <scope>NUCLEOTIDE SEQUENCE [LARGE SCALE GENOMIC DNA]</scope>
    <source>
        <strain evidence="1 2">DSM 27763</strain>
    </source>
</reference>
<accession>A0A0B2BBI4</accession>
<dbReference type="EMBL" id="PGEZ01000001">
    <property type="protein sequence ID" value="PJJ57520.1"/>
    <property type="molecule type" value="Genomic_DNA"/>
</dbReference>
<comment type="caution">
    <text evidence="1">The sequence shown here is derived from an EMBL/GenBank/DDBJ whole genome shotgun (WGS) entry which is preliminary data.</text>
</comment>
<sequence>MRSSRTALITGSLAAVVLAIGVVLVVVIGADEPEGGDSTATPRSLAYVVAEHVDLEPTRAGVDWAADDYRRAFPHPKRAVAASINFAGEGNIVTVGVSPEGPRQKPACDDGLCADLGGGVTVTWDELSPQEDPGLVVVVADLGTHTVLVKYSGPAITSDPRDLDLPIPTDTLVDIATDPRVAPTTSQEAVDAGDTLDYWLRGNPVV</sequence>
<proteinExistence type="predicted"/>